<accession>A0ABS7A365</accession>
<name>A0ABS7A365_9PROT</name>
<comment type="similarity">
    <text evidence="1 3">Belongs to the short-chain dehydrogenases/reductases (SDR) family.</text>
</comment>
<dbReference type="InterPro" id="IPR036291">
    <property type="entry name" value="NAD(P)-bd_dom_sf"/>
</dbReference>
<evidence type="ECO:0000313" key="6">
    <source>
        <dbReference type="Proteomes" id="UP001196565"/>
    </source>
</evidence>
<evidence type="ECO:0000313" key="5">
    <source>
        <dbReference type="EMBL" id="MBW6396731.1"/>
    </source>
</evidence>
<dbReference type="InterPro" id="IPR057326">
    <property type="entry name" value="KR_dom"/>
</dbReference>
<dbReference type="EMBL" id="JAHYBZ010000001">
    <property type="protein sequence ID" value="MBW6396731.1"/>
    <property type="molecule type" value="Genomic_DNA"/>
</dbReference>
<dbReference type="PROSITE" id="PS00061">
    <property type="entry name" value="ADH_SHORT"/>
    <property type="match status" value="1"/>
</dbReference>
<evidence type="ECO:0000256" key="3">
    <source>
        <dbReference type="RuleBase" id="RU000363"/>
    </source>
</evidence>
<gene>
    <name evidence="5" type="ORF">KPL78_02680</name>
</gene>
<dbReference type="PANTHER" id="PTHR44196">
    <property type="entry name" value="DEHYDROGENASE/REDUCTASE SDR FAMILY MEMBER 7B"/>
    <property type="match status" value="1"/>
</dbReference>
<organism evidence="5 6">
    <name type="scientific">Roseomonas alba</name>
    <dbReference type="NCBI Taxonomy" id="2846776"/>
    <lineage>
        <taxon>Bacteria</taxon>
        <taxon>Pseudomonadati</taxon>
        <taxon>Pseudomonadota</taxon>
        <taxon>Alphaproteobacteria</taxon>
        <taxon>Acetobacterales</taxon>
        <taxon>Roseomonadaceae</taxon>
        <taxon>Roseomonas</taxon>
    </lineage>
</organism>
<keyword evidence="2" id="KW-0560">Oxidoreductase</keyword>
<sequence>MAPFGCVVISGASRGLGAALAERFATRGVTLRLLARTASGLAETAARCAARGATVETAALDVRDGVAVAAQLLAWEATRPVDCIIANAGIARGVRPDGAWEGLAGATEQVAVNLLGAMHLVEPLLPAMRERRAGRIVLIASVAAYRGLPDAPGYAASKAGLRAYGEGLRAALAPRGVGVTVVLPGFFDSAMGDRWAGPRPLAVSLDVAAERTHRAILRGARRAAFPLPLAALLRVVDAMPAGVSDWMVRRMRFRIRPEDGPSV</sequence>
<dbReference type="PRINTS" id="PR00081">
    <property type="entry name" value="GDHRDH"/>
</dbReference>
<comment type="caution">
    <text evidence="5">The sequence shown here is derived from an EMBL/GenBank/DDBJ whole genome shotgun (WGS) entry which is preliminary data.</text>
</comment>
<dbReference type="SUPFAM" id="SSF51735">
    <property type="entry name" value="NAD(P)-binding Rossmann-fold domains"/>
    <property type="match status" value="1"/>
</dbReference>
<dbReference type="RefSeq" id="WP_219761220.1">
    <property type="nucleotide sequence ID" value="NZ_JAHYBZ010000001.1"/>
</dbReference>
<dbReference type="PANTHER" id="PTHR44196:SF1">
    <property type="entry name" value="DEHYDROGENASE_REDUCTASE SDR FAMILY MEMBER 7B"/>
    <property type="match status" value="1"/>
</dbReference>
<dbReference type="Proteomes" id="UP001196565">
    <property type="component" value="Unassembled WGS sequence"/>
</dbReference>
<proteinExistence type="inferred from homology"/>
<protein>
    <submittedName>
        <fullName evidence="5">SDR family NAD(P)-dependent oxidoreductase</fullName>
    </submittedName>
</protein>
<dbReference type="Pfam" id="PF00106">
    <property type="entry name" value="adh_short"/>
    <property type="match status" value="1"/>
</dbReference>
<evidence type="ECO:0000256" key="2">
    <source>
        <dbReference type="ARBA" id="ARBA00023002"/>
    </source>
</evidence>
<dbReference type="SMART" id="SM00822">
    <property type="entry name" value="PKS_KR"/>
    <property type="match status" value="1"/>
</dbReference>
<dbReference type="InterPro" id="IPR002347">
    <property type="entry name" value="SDR_fam"/>
</dbReference>
<keyword evidence="6" id="KW-1185">Reference proteome</keyword>
<evidence type="ECO:0000256" key="1">
    <source>
        <dbReference type="ARBA" id="ARBA00006484"/>
    </source>
</evidence>
<dbReference type="PRINTS" id="PR00080">
    <property type="entry name" value="SDRFAMILY"/>
</dbReference>
<evidence type="ECO:0000259" key="4">
    <source>
        <dbReference type="SMART" id="SM00822"/>
    </source>
</evidence>
<dbReference type="InterPro" id="IPR020904">
    <property type="entry name" value="Sc_DH/Rdtase_CS"/>
</dbReference>
<reference evidence="5 6" key="1">
    <citation type="submission" date="2021-07" db="EMBL/GenBank/DDBJ databases">
        <authorList>
            <person name="So Y."/>
        </authorList>
    </citation>
    <scope>NUCLEOTIDE SEQUENCE [LARGE SCALE GENOMIC DNA]</scope>
    <source>
        <strain evidence="5 6">HJA6</strain>
    </source>
</reference>
<feature type="domain" description="Ketoreductase" evidence="4">
    <location>
        <begin position="5"/>
        <end position="198"/>
    </location>
</feature>
<dbReference type="Gene3D" id="3.40.50.720">
    <property type="entry name" value="NAD(P)-binding Rossmann-like Domain"/>
    <property type="match status" value="1"/>
</dbReference>